<dbReference type="Gene3D" id="3.40.50.300">
    <property type="entry name" value="P-loop containing nucleotide triphosphate hydrolases"/>
    <property type="match status" value="1"/>
</dbReference>
<dbReference type="GO" id="GO:0006302">
    <property type="term" value="P:double-strand break repair"/>
    <property type="evidence" value="ECO:0007669"/>
    <property type="project" value="TreeGrafter"/>
</dbReference>
<keyword evidence="3" id="KW-1185">Reference proteome</keyword>
<dbReference type="RefSeq" id="WP_131919432.1">
    <property type="nucleotide sequence ID" value="NZ_JAOQNU010000014.1"/>
</dbReference>
<protein>
    <recommendedName>
        <fullName evidence="1">Endonuclease GajA/Old nuclease/RecF-like AAA domain-containing protein</fullName>
    </recommendedName>
</protein>
<evidence type="ECO:0000313" key="2">
    <source>
        <dbReference type="EMBL" id="TCP63755.1"/>
    </source>
</evidence>
<dbReference type="SUPFAM" id="SSF52540">
    <property type="entry name" value="P-loop containing nucleoside triphosphate hydrolases"/>
    <property type="match status" value="1"/>
</dbReference>
<dbReference type="AlphaFoldDB" id="A0A4R2RX99"/>
<evidence type="ECO:0000313" key="3">
    <source>
        <dbReference type="Proteomes" id="UP000294813"/>
    </source>
</evidence>
<reference evidence="2 3" key="1">
    <citation type="submission" date="2019-03" db="EMBL/GenBank/DDBJ databases">
        <title>Genomic Encyclopedia of Type Strains, Phase IV (KMG-IV): sequencing the most valuable type-strain genomes for metagenomic binning, comparative biology and taxonomic classification.</title>
        <authorList>
            <person name="Goeker M."/>
        </authorList>
    </citation>
    <scope>NUCLEOTIDE SEQUENCE [LARGE SCALE GENOMIC DNA]</scope>
    <source>
        <strain evidence="2 3">DSM 11170</strain>
    </source>
</reference>
<evidence type="ECO:0000259" key="1">
    <source>
        <dbReference type="Pfam" id="PF13175"/>
    </source>
</evidence>
<comment type="caution">
    <text evidence="2">The sequence shown here is derived from an EMBL/GenBank/DDBJ whole genome shotgun (WGS) entry which is preliminary data.</text>
</comment>
<feature type="domain" description="Endonuclease GajA/Old nuclease/RecF-like AAA" evidence="1">
    <location>
        <begin position="113"/>
        <end position="550"/>
    </location>
</feature>
<dbReference type="EMBL" id="SLXT01000015">
    <property type="protein sequence ID" value="TCP63755.1"/>
    <property type="molecule type" value="Genomic_DNA"/>
</dbReference>
<dbReference type="InterPro" id="IPR054798">
    <property type="entry name" value="Spaf_1101-like"/>
</dbReference>
<dbReference type="InterPro" id="IPR041685">
    <property type="entry name" value="AAA_GajA/Old/RecF-like"/>
</dbReference>
<proteinExistence type="predicted"/>
<sequence length="610" mass="70939">MKIIGLSNIKNKEKKINHIKEFNIDVESQFCFITDGDSHSIDSIGKKNIWIKFNNIDFYSLVGAFKDHEISVYTEKPKREDKYIKGIVICPGENGFLQANPNKINNKLVKKDIHDFVVDFSKDLNCIIGGRGTGKSTLLNIIETILTLQCDNKKTLEFISKHELIYIVFHCDNCNYIYSFVPQVDKNNYYLPKAFNKKRSFDDGTIYLSDQWFTLYKIIDDIEALKYIPVPHDEAREILHKIYRRGYSVNKLVNKIEKGKIGSFIRDTVMYGINYQKLNDYIKMLIETPKRSVNKFLQDNISSIIKTMNEQKEIVHNKISSYNNSQNFIIIKYSPQIAETSRYLSEIIEKIPTRGYVAYTTLTWNNVEAYFLQLVDTFGFLETLELFVGKKYNHIHKHLPVDKFITEKLTIDLINLGISELEKENIKSVYEEIRNMIISDKDILIRSIENWVNVIDDFSLHFNINNKESVRNNSPIFKELDALSLGQRVAAILYFVFSFGFHTGDNTPLVIDQPEDNLDNQYIFKNLTGQLRAIKNQRQVIVVTHSSTIVTNADAEQVIVMDSDNRIGWVDAKEYPSRETIVKHIINYLEGGVKSFRNKMDKYKVYVEEL</sequence>
<dbReference type="InterPro" id="IPR027417">
    <property type="entry name" value="P-loop_NTPase"/>
</dbReference>
<gene>
    <name evidence="2" type="ORF">EDD73_1151</name>
</gene>
<name>A0A4R2RX99_9FIRM</name>
<dbReference type="PANTHER" id="PTHR32182:SF22">
    <property type="entry name" value="ATP-DEPENDENT ENDONUCLEASE, OLD FAMILY-RELATED"/>
    <property type="match status" value="1"/>
</dbReference>
<dbReference type="NCBIfam" id="NF045781">
    <property type="entry name" value="Spaf1101_AAA_ATP"/>
    <property type="match status" value="1"/>
</dbReference>
<dbReference type="Proteomes" id="UP000294813">
    <property type="component" value="Unassembled WGS sequence"/>
</dbReference>
<organism evidence="2 3">
    <name type="scientific">Heliophilum fasciatum</name>
    <dbReference type="NCBI Taxonomy" id="35700"/>
    <lineage>
        <taxon>Bacteria</taxon>
        <taxon>Bacillati</taxon>
        <taxon>Bacillota</taxon>
        <taxon>Clostridia</taxon>
        <taxon>Eubacteriales</taxon>
        <taxon>Heliobacteriaceae</taxon>
        <taxon>Heliophilum</taxon>
    </lineage>
</organism>
<dbReference type="GO" id="GO:0000731">
    <property type="term" value="P:DNA synthesis involved in DNA repair"/>
    <property type="evidence" value="ECO:0007669"/>
    <property type="project" value="TreeGrafter"/>
</dbReference>
<accession>A0A4R2RX99</accession>
<dbReference type="OrthoDB" id="9791620at2"/>
<dbReference type="Pfam" id="PF13175">
    <property type="entry name" value="AAA_15"/>
    <property type="match status" value="1"/>
</dbReference>
<dbReference type="PANTHER" id="PTHR32182">
    <property type="entry name" value="DNA REPLICATION AND REPAIR PROTEIN RECF"/>
    <property type="match status" value="1"/>
</dbReference>